<dbReference type="Gene3D" id="3.30.300.30">
    <property type="match status" value="1"/>
</dbReference>
<evidence type="ECO:0000259" key="5">
    <source>
        <dbReference type="Pfam" id="PF13193"/>
    </source>
</evidence>
<feature type="domain" description="AMP-binding enzyme C-terminal" evidence="5">
    <location>
        <begin position="457"/>
        <end position="516"/>
    </location>
</feature>
<dbReference type="InterPro" id="IPR025110">
    <property type="entry name" value="AMP-bd_C"/>
</dbReference>
<dbReference type="PANTHER" id="PTHR24096">
    <property type="entry name" value="LONG-CHAIN-FATTY-ACID--COA LIGASE"/>
    <property type="match status" value="1"/>
</dbReference>
<dbReference type="Proteomes" id="UP001620645">
    <property type="component" value="Unassembled WGS sequence"/>
</dbReference>
<proteinExistence type="predicted"/>
<dbReference type="AlphaFoldDB" id="A0ABD2IID8"/>
<dbReference type="InterPro" id="IPR020845">
    <property type="entry name" value="AMP-binding_CS"/>
</dbReference>
<reference evidence="6 7" key="1">
    <citation type="submission" date="2024-10" db="EMBL/GenBank/DDBJ databases">
        <authorList>
            <person name="Kim D."/>
        </authorList>
    </citation>
    <scope>NUCLEOTIDE SEQUENCE [LARGE SCALE GENOMIC DNA]</scope>
    <source>
        <strain evidence="6">Taebaek</strain>
    </source>
</reference>
<dbReference type="PROSITE" id="PS00455">
    <property type="entry name" value="AMP_BINDING"/>
    <property type="match status" value="1"/>
</dbReference>
<dbReference type="EMBL" id="JBICCN010000309">
    <property type="protein sequence ID" value="KAL3078901.1"/>
    <property type="molecule type" value="Genomic_DNA"/>
</dbReference>
<evidence type="ECO:0000256" key="1">
    <source>
        <dbReference type="ARBA" id="ARBA00004275"/>
    </source>
</evidence>
<protein>
    <submittedName>
        <fullName evidence="6">Uncharacterized protein</fullName>
    </submittedName>
</protein>
<dbReference type="InterPro" id="IPR000873">
    <property type="entry name" value="AMP-dep_synth/lig_dom"/>
</dbReference>
<dbReference type="GO" id="GO:0005777">
    <property type="term" value="C:peroxisome"/>
    <property type="evidence" value="ECO:0007669"/>
    <property type="project" value="UniProtKB-SubCell"/>
</dbReference>
<keyword evidence="2" id="KW-0576">Peroxisome</keyword>
<keyword evidence="7" id="KW-1185">Reference proteome</keyword>
<feature type="region of interest" description="Disordered" evidence="3">
    <location>
        <begin position="747"/>
        <end position="767"/>
    </location>
</feature>
<dbReference type="Gene3D" id="3.40.50.980">
    <property type="match status" value="2"/>
</dbReference>
<dbReference type="InterPro" id="IPR045851">
    <property type="entry name" value="AMP-bd_C_sf"/>
</dbReference>
<name>A0ABD2IID8_HETSC</name>
<feature type="domain" description="AMP-dependent synthetase/ligase" evidence="4">
    <location>
        <begin position="63"/>
        <end position="410"/>
    </location>
</feature>
<evidence type="ECO:0000259" key="4">
    <source>
        <dbReference type="Pfam" id="PF00501"/>
    </source>
</evidence>
<organism evidence="6 7">
    <name type="scientific">Heterodera schachtii</name>
    <name type="common">Sugarbeet cyst nematode worm</name>
    <name type="synonym">Tylenchus schachtii</name>
    <dbReference type="NCBI Taxonomy" id="97005"/>
    <lineage>
        <taxon>Eukaryota</taxon>
        <taxon>Metazoa</taxon>
        <taxon>Ecdysozoa</taxon>
        <taxon>Nematoda</taxon>
        <taxon>Chromadorea</taxon>
        <taxon>Rhabditida</taxon>
        <taxon>Tylenchina</taxon>
        <taxon>Tylenchomorpha</taxon>
        <taxon>Tylenchoidea</taxon>
        <taxon>Heteroderidae</taxon>
        <taxon>Heteroderinae</taxon>
        <taxon>Heterodera</taxon>
    </lineage>
</organism>
<dbReference type="Pfam" id="PF13193">
    <property type="entry name" value="AMP-binding_C"/>
    <property type="match status" value="1"/>
</dbReference>
<comment type="caution">
    <text evidence="6">The sequence shown here is derived from an EMBL/GenBank/DDBJ whole genome shotgun (WGS) entry which is preliminary data.</text>
</comment>
<evidence type="ECO:0000256" key="2">
    <source>
        <dbReference type="ARBA" id="ARBA00023140"/>
    </source>
</evidence>
<feature type="region of interest" description="Disordered" evidence="3">
    <location>
        <begin position="687"/>
        <end position="712"/>
    </location>
</feature>
<dbReference type="PANTHER" id="PTHR24096:SF422">
    <property type="entry name" value="BCDNA.GH02901"/>
    <property type="match status" value="1"/>
</dbReference>
<evidence type="ECO:0000313" key="6">
    <source>
        <dbReference type="EMBL" id="KAL3078901.1"/>
    </source>
</evidence>
<feature type="compositionally biased region" description="Basic and acidic residues" evidence="3">
    <location>
        <begin position="756"/>
        <end position="767"/>
    </location>
</feature>
<feature type="region of interest" description="Disordered" evidence="3">
    <location>
        <begin position="1173"/>
        <end position="1192"/>
    </location>
</feature>
<comment type="subcellular location">
    <subcellularLocation>
        <location evidence="1">Peroxisome</location>
    </subcellularLocation>
</comment>
<dbReference type="SUPFAM" id="SSF56801">
    <property type="entry name" value="Acetyl-CoA synthetase-like"/>
    <property type="match status" value="1"/>
</dbReference>
<gene>
    <name evidence="6" type="ORF">niasHS_014683</name>
</gene>
<dbReference type="Gene3D" id="2.30.38.10">
    <property type="entry name" value="Luciferase, Domain 3"/>
    <property type="match status" value="1"/>
</dbReference>
<accession>A0ABD2IID8</accession>
<sequence>MPIKSDLPPIEVAKEPFPTVFLRRIWQHFSDDPQKIALVNAEHSDDCVSYGELYAFSRSFHSADFACAVLPNCWEYAPIFAGIALRGGALSGANPNYTESELRQQFKECGPKIVFCTDSNLNKVLTAAKAVASIQVIVLVQIGHSKKALSPQNGPFELSGIVQFGQVLRTEPFPFSVTDNPLANCCPERDLLLLPFSSGTTGTSKGVMISHANWGTMMAIVVDHFGRHIHPHIAPPFRARGEAELLLLPFFHCFGFTQLNMALLNGSTGVVLSKFEQNSFCRVVEQYRIRLLLLVPPILVFLAKSPLVANFDLSHVRAILSGAAPAGADLCEELKHRFPNLQHICQGYGMTEMCVAIALPILDKERHESSGKLLANLEMKVVDLSSGKEVELGMPGELFVRGPTRMVGYLGRPRETAEVIDGEGWLRTGDIVLVDNYGFITVVDRLKELIKVNGLQLEDLLLSHPKVQDCAVIGVPDKVSGELPRAFVVPKNGAKVNELEIQQFVKERVAYYKQLKGALNSLCLRAMRFKCEGGLLLLTFLVVFAAGDLAHNPIYKPDKNDAVVFHGQIWEENEVKEYQMEAEVLDEQQPIKEPKVIWATDKLGDRHFRMTFKFAGGTGKRQIDKLKLELFTSRTVTSFREKNGRVEKDIKHTFLLHNVDSNKHFALDLDREKALDHFTTYGEMHEALERRKRRRRKGAEEEEGEELGWRDMEELMEKPTEEEQTHGWNHAMDNHEQELHEHRLGQMGEGRKRMKQAKDRADTPHHAEPKGIIQGVVWDEDGLIIEQPYIKMMQHGKELSDYEVLNNGNGFFEIEVYGEHKGTVEIRYGKDAQHTEGFLEELDTLYKAAFPDHPEHDHFHGLSTKADQERHRKILHLHYKDYGPYMFVYHIYGVVLKLDSKQIPQVIMDTERCVDCPYLQLEYASDQEHDVHKRFKAEIDHNLDTGEFRITIRNGYGLDPERKRRMDKNYGKLNIIVAVNKRELNEGLYRVYTVDVLECVRNFVKNREILFLHVDKQSISFEKFDIKEAISHKLQFQIRRRTDRETAAQCAMIGRRPPDGDNDCPWLIFKDKAGNQMRADKHIKQLGFRLAEFTHLVEVSFAPTLINEFFIHIDCTYDSSEPNEEPELVYHSSFHELDVANAHKIGVFPLLTAPVKENRVELVELPKEKILGHRTHRIGGHNQNRFSKRQKN</sequence>
<evidence type="ECO:0000313" key="7">
    <source>
        <dbReference type="Proteomes" id="UP001620645"/>
    </source>
</evidence>
<evidence type="ECO:0000256" key="3">
    <source>
        <dbReference type="SAM" id="MobiDB-lite"/>
    </source>
</evidence>
<dbReference type="Pfam" id="PF00501">
    <property type="entry name" value="AMP-binding"/>
    <property type="match status" value="1"/>
</dbReference>